<dbReference type="AlphaFoldDB" id="L8HBX8"/>
<keyword evidence="1" id="KW-1133">Transmembrane helix</keyword>
<dbReference type="OMA" id="IQFIGHY"/>
<feature type="transmembrane region" description="Helical" evidence="1">
    <location>
        <begin position="90"/>
        <end position="108"/>
    </location>
</feature>
<dbReference type="PANTHER" id="PTHR28026">
    <property type="entry name" value="DUF962 DOMAIN PROTEIN (AFU_ORTHOLOGUE AFUA_8G05310)"/>
    <property type="match status" value="1"/>
</dbReference>
<evidence type="ECO:0000313" key="3">
    <source>
        <dbReference type="Proteomes" id="UP000011083"/>
    </source>
</evidence>
<sequence>MGSLFNLEKQMEAYAPYHMNKINQWIHIVCVPIILWTALVWVAGAVGPLVPGLDLSFGHLPCGPFVVNGAFLVITVYAAFYVILEPVAGSLYLPILYGLAYTATHYAQTAANPHTTALAIHVVCWILQFLGHGLAEKRAPALLDSFVQSLVLAPMFVWLEVLFMLGYKPELHKRIVNSASRNILAFRKAQQAKTATKTK</sequence>
<dbReference type="GO" id="GO:0016020">
    <property type="term" value="C:membrane"/>
    <property type="evidence" value="ECO:0007669"/>
    <property type="project" value="GOC"/>
</dbReference>
<dbReference type="InterPro" id="IPR009305">
    <property type="entry name" value="Mpo1-like"/>
</dbReference>
<reference evidence="2 3" key="1">
    <citation type="journal article" date="2013" name="Genome Biol.">
        <title>Genome of Acanthamoeba castellanii highlights extensive lateral gene transfer and early evolution of tyrosine kinase signaling.</title>
        <authorList>
            <person name="Clarke M."/>
            <person name="Lohan A.J."/>
            <person name="Liu B."/>
            <person name="Lagkouvardos I."/>
            <person name="Roy S."/>
            <person name="Zafar N."/>
            <person name="Bertelli C."/>
            <person name="Schilde C."/>
            <person name="Kianianmomeni A."/>
            <person name="Burglin T.R."/>
            <person name="Frech C."/>
            <person name="Turcotte B."/>
            <person name="Kopec K.O."/>
            <person name="Synnott J.M."/>
            <person name="Choo C."/>
            <person name="Paponov I."/>
            <person name="Finkler A."/>
            <person name="Soon Heng Tan C."/>
            <person name="Hutchins A.P."/>
            <person name="Weinmeier T."/>
            <person name="Rattei T."/>
            <person name="Chu J.S."/>
            <person name="Gimenez G."/>
            <person name="Irimia M."/>
            <person name="Rigden D.J."/>
            <person name="Fitzpatrick D.A."/>
            <person name="Lorenzo-Morales J."/>
            <person name="Bateman A."/>
            <person name="Chiu C.H."/>
            <person name="Tang P."/>
            <person name="Hegemann P."/>
            <person name="Fromm H."/>
            <person name="Raoult D."/>
            <person name="Greub G."/>
            <person name="Miranda-Saavedra D."/>
            <person name="Chen N."/>
            <person name="Nash P."/>
            <person name="Ginger M.L."/>
            <person name="Horn M."/>
            <person name="Schaap P."/>
            <person name="Caler L."/>
            <person name="Loftus B."/>
        </authorList>
    </citation>
    <scope>NUCLEOTIDE SEQUENCE [LARGE SCALE GENOMIC DNA]</scope>
    <source>
        <strain evidence="2 3">Neff</strain>
    </source>
</reference>
<dbReference type="GO" id="GO:0005783">
    <property type="term" value="C:endoplasmic reticulum"/>
    <property type="evidence" value="ECO:0007669"/>
    <property type="project" value="TreeGrafter"/>
</dbReference>
<name>L8HBX8_ACACF</name>
<organism evidence="2 3">
    <name type="scientific">Acanthamoeba castellanii (strain ATCC 30010 / Neff)</name>
    <dbReference type="NCBI Taxonomy" id="1257118"/>
    <lineage>
        <taxon>Eukaryota</taxon>
        <taxon>Amoebozoa</taxon>
        <taxon>Discosea</taxon>
        <taxon>Longamoebia</taxon>
        <taxon>Centramoebida</taxon>
        <taxon>Acanthamoebidae</taxon>
        <taxon>Acanthamoeba</taxon>
    </lineage>
</organism>
<protein>
    <submittedName>
        <fullName evidence="2">Endoplasmic reticulum protein</fullName>
    </submittedName>
</protein>
<dbReference type="EMBL" id="KB007886">
    <property type="protein sequence ID" value="ELR22233.1"/>
    <property type="molecule type" value="Genomic_DNA"/>
</dbReference>
<evidence type="ECO:0000256" key="1">
    <source>
        <dbReference type="SAM" id="Phobius"/>
    </source>
</evidence>
<proteinExistence type="predicted"/>
<accession>L8HBX8</accession>
<dbReference type="VEuPathDB" id="AmoebaDB:ACA1_035630"/>
<keyword evidence="1" id="KW-0472">Membrane</keyword>
<gene>
    <name evidence="2" type="ORF">ACA1_035630</name>
</gene>
<feature type="transmembrane region" description="Helical" evidence="1">
    <location>
        <begin position="62"/>
        <end position="84"/>
    </location>
</feature>
<dbReference type="RefSeq" id="XP_004348747.1">
    <property type="nucleotide sequence ID" value="XM_004348697.1"/>
</dbReference>
<keyword evidence="3" id="KW-1185">Reference proteome</keyword>
<dbReference type="GeneID" id="14923161"/>
<dbReference type="Pfam" id="PF06127">
    <property type="entry name" value="Mpo1-like"/>
    <property type="match status" value="1"/>
</dbReference>
<dbReference type="OrthoDB" id="2124888at2759"/>
<dbReference type="PANTHER" id="PTHR28026:SF9">
    <property type="entry name" value="2-HYDROXY-PALMITIC ACID DIOXYGENASE MPO1"/>
    <property type="match status" value="1"/>
</dbReference>
<dbReference type="Proteomes" id="UP000011083">
    <property type="component" value="Unassembled WGS sequence"/>
</dbReference>
<feature type="transmembrane region" description="Helical" evidence="1">
    <location>
        <begin position="25"/>
        <end position="50"/>
    </location>
</feature>
<dbReference type="GO" id="GO:0046521">
    <property type="term" value="P:sphingoid catabolic process"/>
    <property type="evidence" value="ECO:0007669"/>
    <property type="project" value="TreeGrafter"/>
</dbReference>
<feature type="transmembrane region" description="Helical" evidence="1">
    <location>
        <begin position="146"/>
        <end position="167"/>
    </location>
</feature>
<evidence type="ECO:0000313" key="2">
    <source>
        <dbReference type="EMBL" id="ELR22233.1"/>
    </source>
</evidence>
<keyword evidence="1" id="KW-0812">Transmembrane</keyword>
<dbReference type="KEGG" id="acan:ACA1_035630"/>